<evidence type="ECO:0000256" key="6">
    <source>
        <dbReference type="ARBA" id="ARBA00013031"/>
    </source>
</evidence>
<evidence type="ECO:0000256" key="3">
    <source>
        <dbReference type="ARBA" id="ARBA00004496"/>
    </source>
</evidence>
<dbReference type="Gene3D" id="3.40.50.1970">
    <property type="match status" value="1"/>
</dbReference>
<evidence type="ECO:0000256" key="13">
    <source>
        <dbReference type="ARBA" id="ARBA00023027"/>
    </source>
</evidence>
<dbReference type="EMBL" id="CP016776">
    <property type="protein sequence ID" value="ASY19925.1"/>
    <property type="molecule type" value="Genomic_DNA"/>
</dbReference>
<keyword evidence="15 17" id="KW-0456">Lyase</keyword>
<keyword evidence="14 17" id="KW-0057">Aromatic amino acid biosynthesis</keyword>
<dbReference type="UniPathway" id="UPA00053">
    <property type="reaction ID" value="UER00085"/>
</dbReference>
<organism evidence="20 21">
    <name type="scientific">Candidatus Planktophila vernalis</name>
    <dbReference type="NCBI Taxonomy" id="1884907"/>
    <lineage>
        <taxon>Bacteria</taxon>
        <taxon>Bacillati</taxon>
        <taxon>Actinomycetota</taxon>
        <taxon>Actinomycetes</taxon>
        <taxon>Candidatus Nanopelagicales</taxon>
        <taxon>Candidatus Nanopelagicaceae</taxon>
        <taxon>Candidatus Planktophila</taxon>
    </lineage>
</organism>
<evidence type="ECO:0000313" key="20">
    <source>
        <dbReference type="EMBL" id="ASY19925.1"/>
    </source>
</evidence>
<feature type="domain" description="3-dehydroquinate synthase N-terminal" evidence="18">
    <location>
        <begin position="61"/>
        <end position="172"/>
    </location>
</feature>
<dbReference type="OrthoDB" id="9806583at2"/>
<dbReference type="GO" id="GO:0003856">
    <property type="term" value="F:3-dehydroquinate synthase activity"/>
    <property type="evidence" value="ECO:0007669"/>
    <property type="project" value="UniProtKB-UniRule"/>
</dbReference>
<feature type="binding site" evidence="17">
    <location>
        <position position="240"/>
    </location>
    <ligand>
        <name>Zn(2+)</name>
        <dbReference type="ChEBI" id="CHEBI:29105"/>
    </ligand>
</feature>
<dbReference type="Pfam" id="PF24621">
    <property type="entry name" value="DHQS_C"/>
    <property type="match status" value="1"/>
</dbReference>
<dbReference type="InterPro" id="IPR030963">
    <property type="entry name" value="DHQ_synth_fam"/>
</dbReference>
<dbReference type="InterPro" id="IPR050071">
    <property type="entry name" value="Dehydroquinate_synthase"/>
</dbReference>
<dbReference type="GO" id="GO:0005737">
    <property type="term" value="C:cytoplasm"/>
    <property type="evidence" value="ECO:0007669"/>
    <property type="project" value="UniProtKB-SubCell"/>
</dbReference>
<comment type="cofactor">
    <cofactor evidence="2 17">
        <name>NAD(+)</name>
        <dbReference type="ChEBI" id="CHEBI:57540"/>
    </cofactor>
</comment>
<evidence type="ECO:0000256" key="14">
    <source>
        <dbReference type="ARBA" id="ARBA00023141"/>
    </source>
</evidence>
<comment type="similarity">
    <text evidence="5 17">Belongs to the sugar phosphate cyclases superfamily. Dehydroquinate synthase family.</text>
</comment>
<feature type="binding site" evidence="17">
    <location>
        <position position="144"/>
    </location>
    <ligand>
        <name>NAD(+)</name>
        <dbReference type="ChEBI" id="CHEBI:57540"/>
    </ligand>
</feature>
<comment type="function">
    <text evidence="17">Catalyzes the conversion of 3-deoxy-D-arabino-heptulosonate 7-phosphate (DAHP) to dehydroquinate (DHQ).</text>
</comment>
<evidence type="ECO:0000256" key="12">
    <source>
        <dbReference type="ARBA" id="ARBA00022833"/>
    </source>
</evidence>
<evidence type="ECO:0000256" key="10">
    <source>
        <dbReference type="ARBA" id="ARBA00022723"/>
    </source>
</evidence>
<dbReference type="GO" id="GO:0009423">
    <property type="term" value="P:chorismate biosynthetic process"/>
    <property type="evidence" value="ECO:0007669"/>
    <property type="project" value="UniProtKB-UniRule"/>
</dbReference>
<comment type="cofactor">
    <cofactor evidence="17">
        <name>Co(2+)</name>
        <dbReference type="ChEBI" id="CHEBI:48828"/>
    </cofactor>
    <cofactor evidence="17">
        <name>Zn(2+)</name>
        <dbReference type="ChEBI" id="CHEBI:29105"/>
    </cofactor>
    <text evidence="17">Binds 1 divalent metal cation per subunit. Can use either Co(2+) or Zn(2+).</text>
</comment>
<proteinExistence type="inferred from homology"/>
<evidence type="ECO:0000256" key="5">
    <source>
        <dbReference type="ARBA" id="ARBA00005412"/>
    </source>
</evidence>
<evidence type="ECO:0000256" key="7">
    <source>
        <dbReference type="ARBA" id="ARBA00017684"/>
    </source>
</evidence>
<dbReference type="HAMAP" id="MF_00110">
    <property type="entry name" value="DHQ_synthase"/>
    <property type="match status" value="1"/>
</dbReference>
<dbReference type="PIRSF" id="PIRSF001455">
    <property type="entry name" value="DHQ_synth"/>
    <property type="match status" value="1"/>
</dbReference>
<dbReference type="GO" id="GO:0009073">
    <property type="term" value="P:aromatic amino acid family biosynthetic process"/>
    <property type="evidence" value="ECO:0007669"/>
    <property type="project" value="UniProtKB-KW"/>
</dbReference>
<dbReference type="Pfam" id="PF01761">
    <property type="entry name" value="DHQ_synthase"/>
    <property type="match status" value="1"/>
</dbReference>
<evidence type="ECO:0000256" key="4">
    <source>
        <dbReference type="ARBA" id="ARBA00004661"/>
    </source>
</evidence>
<name>A0A249KT92_9ACTN</name>
<feature type="binding site" evidence="17">
    <location>
        <position position="256"/>
    </location>
    <ligand>
        <name>Zn(2+)</name>
        <dbReference type="ChEBI" id="CHEBI:29105"/>
    </ligand>
</feature>
<dbReference type="AlphaFoldDB" id="A0A249KT92"/>
<evidence type="ECO:0000256" key="1">
    <source>
        <dbReference type="ARBA" id="ARBA00001393"/>
    </source>
</evidence>
<keyword evidence="16 17" id="KW-0170">Cobalt</keyword>
<evidence type="ECO:0000259" key="18">
    <source>
        <dbReference type="Pfam" id="PF01761"/>
    </source>
</evidence>
<dbReference type="Gene3D" id="1.20.1090.10">
    <property type="entry name" value="Dehydroquinate synthase-like - alpha domain"/>
    <property type="match status" value="1"/>
</dbReference>
<dbReference type="PANTHER" id="PTHR43622:SF7">
    <property type="entry name" value="3-DEHYDROQUINATE SYNTHASE, CHLOROPLASTIC"/>
    <property type="match status" value="1"/>
</dbReference>
<dbReference type="SUPFAM" id="SSF56796">
    <property type="entry name" value="Dehydroquinate synthase-like"/>
    <property type="match status" value="1"/>
</dbReference>
<comment type="caution">
    <text evidence="17">Lacks conserved residue(s) required for the propagation of feature annotation.</text>
</comment>
<dbReference type="PANTHER" id="PTHR43622">
    <property type="entry name" value="3-DEHYDROQUINATE SYNTHASE"/>
    <property type="match status" value="1"/>
</dbReference>
<evidence type="ECO:0000313" key="21">
    <source>
        <dbReference type="Proteomes" id="UP000217186"/>
    </source>
</evidence>
<dbReference type="GO" id="GO:0046872">
    <property type="term" value="F:metal ion binding"/>
    <property type="evidence" value="ECO:0007669"/>
    <property type="project" value="UniProtKB-KW"/>
</dbReference>
<feature type="binding site" evidence="17">
    <location>
        <position position="177"/>
    </location>
    <ligand>
        <name>Zn(2+)</name>
        <dbReference type="ChEBI" id="CHEBI:29105"/>
    </ligand>
</feature>
<keyword evidence="21" id="KW-1185">Reference proteome</keyword>
<sequence>MIHTIRVHAEHEYDVVVGCDWQSILKDSIDSYTRVALVYSSAMRDHIKGFKPDNTEIHYFEVADGEGAKTSQSLQSLWNWLGAAGFTRSDAVVGIGGGTITDLAGFAAASWLRGIDWIAVPTTVAGMVDAAIGGKTGINSDYGKNLIGAFHSPQKVLIDTSWLTTLSDRDFAAGLAEVVKCGFIMDGKILDLVNGKGVAEIRGDASLVQDLITRSVAVKAHVVGSDFKESFGREVLNYGHTLGHAIEIHSKYSLRHGEAVSIGLIFAAELAGVKGLLDSKSIQLHKQILTSLGLPTTYPRDSWQHLYPLLALDKKSRGHQLRFVGLSAIGETLRIEDANESELAAAYERISS</sequence>
<keyword evidence="13 17" id="KW-0520">NAD</keyword>
<feature type="domain" description="3-dehydroquinate synthase C-terminal" evidence="19">
    <location>
        <begin position="174"/>
        <end position="316"/>
    </location>
</feature>
<dbReference type="InterPro" id="IPR030960">
    <property type="entry name" value="DHQS/DOIS_N"/>
</dbReference>
<evidence type="ECO:0000256" key="17">
    <source>
        <dbReference type="HAMAP-Rule" id="MF_00110"/>
    </source>
</evidence>
<evidence type="ECO:0000256" key="11">
    <source>
        <dbReference type="ARBA" id="ARBA00022741"/>
    </source>
</evidence>
<dbReference type="EC" id="4.2.3.4" evidence="6 17"/>
<keyword evidence="12 17" id="KW-0862">Zinc</keyword>
<dbReference type="KEGG" id="pvn:A7sIIA15_03405"/>
<keyword evidence="9 17" id="KW-0028">Amino-acid biosynthesis</keyword>
<dbReference type="GO" id="GO:0008652">
    <property type="term" value="P:amino acid biosynthetic process"/>
    <property type="evidence" value="ECO:0007669"/>
    <property type="project" value="UniProtKB-KW"/>
</dbReference>
<evidence type="ECO:0000259" key="19">
    <source>
        <dbReference type="Pfam" id="PF24621"/>
    </source>
</evidence>
<evidence type="ECO:0000256" key="15">
    <source>
        <dbReference type="ARBA" id="ARBA00023239"/>
    </source>
</evidence>
<evidence type="ECO:0000256" key="2">
    <source>
        <dbReference type="ARBA" id="ARBA00001911"/>
    </source>
</evidence>
<dbReference type="NCBIfam" id="TIGR01357">
    <property type="entry name" value="aroB"/>
    <property type="match status" value="1"/>
</dbReference>
<gene>
    <name evidence="17" type="primary">aroB</name>
    <name evidence="20" type="ORF">A7sIIA15_03405</name>
</gene>
<dbReference type="InterPro" id="IPR056179">
    <property type="entry name" value="DHQS_C"/>
</dbReference>
<keyword evidence="8 17" id="KW-0963">Cytoplasm</keyword>
<comment type="subcellular location">
    <subcellularLocation>
        <location evidence="3 17">Cytoplasm</location>
    </subcellularLocation>
</comment>
<feature type="binding site" evidence="17">
    <location>
        <begin position="122"/>
        <end position="123"/>
    </location>
    <ligand>
        <name>NAD(+)</name>
        <dbReference type="ChEBI" id="CHEBI:57540"/>
    </ligand>
</feature>
<keyword evidence="11 17" id="KW-0547">Nucleotide-binding</keyword>
<dbReference type="InterPro" id="IPR016037">
    <property type="entry name" value="DHQ_synth_AroB"/>
</dbReference>
<reference evidence="20 21" key="1">
    <citation type="submission" date="2016-07" db="EMBL/GenBank/DDBJ databases">
        <title>High microdiversification within the ubiquitous acI lineage of Actinobacteria.</title>
        <authorList>
            <person name="Neuenschwander S.M."/>
            <person name="Salcher M."/>
            <person name="Ghai R."/>
            <person name="Pernthaler J."/>
        </authorList>
    </citation>
    <scope>NUCLEOTIDE SEQUENCE [LARGE SCALE GENOMIC DNA]</scope>
    <source>
        <strain evidence="20">MMS-IIA-15</strain>
    </source>
</reference>
<dbReference type="CDD" id="cd08195">
    <property type="entry name" value="DHQS"/>
    <property type="match status" value="1"/>
</dbReference>
<dbReference type="RefSeq" id="WP_095685799.1">
    <property type="nucleotide sequence ID" value="NZ_CP016776.1"/>
</dbReference>
<dbReference type="GO" id="GO:0000166">
    <property type="term" value="F:nucleotide binding"/>
    <property type="evidence" value="ECO:0007669"/>
    <property type="project" value="UniProtKB-KW"/>
</dbReference>
<evidence type="ECO:0000256" key="9">
    <source>
        <dbReference type="ARBA" id="ARBA00022605"/>
    </source>
</evidence>
<evidence type="ECO:0000256" key="8">
    <source>
        <dbReference type="ARBA" id="ARBA00022490"/>
    </source>
</evidence>
<evidence type="ECO:0000256" key="16">
    <source>
        <dbReference type="ARBA" id="ARBA00023285"/>
    </source>
</evidence>
<protein>
    <recommendedName>
        <fullName evidence="7 17">3-dehydroquinate synthase</fullName>
        <shortName evidence="17">DHQS</shortName>
        <ecNumber evidence="6 17">4.2.3.4</ecNumber>
    </recommendedName>
</protein>
<feature type="binding site" evidence="17">
    <location>
        <begin position="64"/>
        <end position="69"/>
    </location>
    <ligand>
        <name>NAD(+)</name>
        <dbReference type="ChEBI" id="CHEBI:57540"/>
    </ligand>
</feature>
<comment type="pathway">
    <text evidence="4 17">Metabolic intermediate biosynthesis; chorismate biosynthesis; chorismate from D-erythrose 4-phosphate and phosphoenolpyruvate: step 2/7.</text>
</comment>
<keyword evidence="10 17" id="KW-0479">Metal-binding</keyword>
<feature type="binding site" evidence="17">
    <location>
        <position position="135"/>
    </location>
    <ligand>
        <name>NAD(+)</name>
        <dbReference type="ChEBI" id="CHEBI:57540"/>
    </ligand>
</feature>
<accession>A0A249KT92</accession>
<comment type="catalytic activity">
    <reaction evidence="1 17">
        <text>7-phospho-2-dehydro-3-deoxy-D-arabino-heptonate = 3-dehydroquinate + phosphate</text>
        <dbReference type="Rhea" id="RHEA:21968"/>
        <dbReference type="ChEBI" id="CHEBI:32364"/>
        <dbReference type="ChEBI" id="CHEBI:43474"/>
        <dbReference type="ChEBI" id="CHEBI:58394"/>
        <dbReference type="EC" id="4.2.3.4"/>
    </reaction>
</comment>
<dbReference type="Proteomes" id="UP000217186">
    <property type="component" value="Chromosome"/>
</dbReference>